<dbReference type="EMBL" id="JAHRHJ020002692">
    <property type="protein sequence ID" value="KAH9292650.1"/>
    <property type="molecule type" value="Genomic_DNA"/>
</dbReference>
<organism evidence="1 2">
    <name type="scientific">Taxus chinensis</name>
    <name type="common">Chinese yew</name>
    <name type="synonym">Taxus wallichiana var. chinensis</name>
    <dbReference type="NCBI Taxonomy" id="29808"/>
    <lineage>
        <taxon>Eukaryota</taxon>
        <taxon>Viridiplantae</taxon>
        <taxon>Streptophyta</taxon>
        <taxon>Embryophyta</taxon>
        <taxon>Tracheophyta</taxon>
        <taxon>Spermatophyta</taxon>
        <taxon>Pinopsida</taxon>
        <taxon>Pinidae</taxon>
        <taxon>Conifers II</taxon>
        <taxon>Cupressales</taxon>
        <taxon>Taxaceae</taxon>
        <taxon>Taxus</taxon>
    </lineage>
</organism>
<accession>A0AA38C1Y2</accession>
<sequence length="105" mass="12161">LSPKGILQWYQSTDSQRPRVSMDRLMKAQERLASTPDSFASTMQSLQGGRTFKEDPGVSKVATYFEEYQALPEKIRDALTFSEFMSLEKDRVDIETWTKPRARHK</sequence>
<gene>
    <name evidence="1" type="ORF">KI387_042164</name>
</gene>
<comment type="caution">
    <text evidence="1">The sequence shown here is derived from an EMBL/GenBank/DDBJ whole genome shotgun (WGS) entry which is preliminary data.</text>
</comment>
<feature type="non-terminal residue" evidence="1">
    <location>
        <position position="1"/>
    </location>
</feature>
<proteinExistence type="predicted"/>
<dbReference type="AlphaFoldDB" id="A0AA38C1Y2"/>
<keyword evidence="2" id="KW-1185">Reference proteome</keyword>
<reference evidence="1 2" key="1">
    <citation type="journal article" date="2021" name="Nat. Plants">
        <title>The Taxus genome provides insights into paclitaxel biosynthesis.</title>
        <authorList>
            <person name="Xiong X."/>
            <person name="Gou J."/>
            <person name="Liao Q."/>
            <person name="Li Y."/>
            <person name="Zhou Q."/>
            <person name="Bi G."/>
            <person name="Li C."/>
            <person name="Du R."/>
            <person name="Wang X."/>
            <person name="Sun T."/>
            <person name="Guo L."/>
            <person name="Liang H."/>
            <person name="Lu P."/>
            <person name="Wu Y."/>
            <person name="Zhang Z."/>
            <person name="Ro D.K."/>
            <person name="Shang Y."/>
            <person name="Huang S."/>
            <person name="Yan J."/>
        </authorList>
    </citation>
    <scope>NUCLEOTIDE SEQUENCE [LARGE SCALE GENOMIC DNA]</scope>
    <source>
        <strain evidence="1">Ta-2019</strain>
    </source>
</reference>
<protein>
    <submittedName>
        <fullName evidence="1">Uncharacterized protein</fullName>
    </submittedName>
</protein>
<evidence type="ECO:0000313" key="2">
    <source>
        <dbReference type="Proteomes" id="UP000824469"/>
    </source>
</evidence>
<feature type="non-terminal residue" evidence="1">
    <location>
        <position position="105"/>
    </location>
</feature>
<evidence type="ECO:0000313" key="1">
    <source>
        <dbReference type="EMBL" id="KAH9292650.1"/>
    </source>
</evidence>
<dbReference type="Proteomes" id="UP000824469">
    <property type="component" value="Unassembled WGS sequence"/>
</dbReference>
<name>A0AA38C1Y2_TAXCH</name>